<evidence type="ECO:0000313" key="2">
    <source>
        <dbReference type="EMBL" id="NEA22545.1"/>
    </source>
</evidence>
<dbReference type="AlphaFoldDB" id="A0A6L9Q8S1"/>
<organism evidence="1 3">
    <name type="scientific">Actinomadura bangladeshensis</name>
    <dbReference type="NCBI Taxonomy" id="453573"/>
    <lineage>
        <taxon>Bacteria</taxon>
        <taxon>Bacillati</taxon>
        <taxon>Actinomycetota</taxon>
        <taxon>Actinomycetes</taxon>
        <taxon>Streptosporangiales</taxon>
        <taxon>Thermomonosporaceae</taxon>
        <taxon>Actinomadura</taxon>
    </lineage>
</organism>
<dbReference type="Proteomes" id="UP000475532">
    <property type="component" value="Unassembled WGS sequence"/>
</dbReference>
<reference evidence="1 3" key="1">
    <citation type="submission" date="2020-01" db="EMBL/GenBank/DDBJ databases">
        <title>Insect and environment-associated Actinomycetes.</title>
        <authorList>
            <person name="Currrie C."/>
            <person name="Chevrette M."/>
            <person name="Carlson C."/>
            <person name="Stubbendieck R."/>
            <person name="Wendt-Pienkowski E."/>
        </authorList>
    </citation>
    <scope>NUCLEOTIDE SEQUENCE [LARGE SCALE GENOMIC DNA]</scope>
    <source>
        <strain evidence="1 3">SID10258</strain>
    </source>
</reference>
<proteinExistence type="predicted"/>
<evidence type="ECO:0000313" key="1">
    <source>
        <dbReference type="EMBL" id="NEA21585.1"/>
    </source>
</evidence>
<accession>A0A6L9Q8S1</accession>
<evidence type="ECO:0000313" key="3">
    <source>
        <dbReference type="Proteomes" id="UP000475532"/>
    </source>
</evidence>
<comment type="caution">
    <text evidence="1">The sequence shown here is derived from an EMBL/GenBank/DDBJ whole genome shotgun (WGS) entry which is preliminary data.</text>
</comment>
<dbReference type="RefSeq" id="WP_163053210.1">
    <property type="nucleotide sequence ID" value="NZ_JAAGLI010000093.1"/>
</dbReference>
<protein>
    <submittedName>
        <fullName evidence="1">Uncharacterized protein</fullName>
    </submittedName>
</protein>
<dbReference type="EMBL" id="JAAGLI010000213">
    <property type="protein sequence ID" value="NEA22545.1"/>
    <property type="molecule type" value="Genomic_DNA"/>
</dbReference>
<gene>
    <name evidence="1" type="ORF">G3I70_03595</name>
    <name evidence="2" type="ORF">G3I70_08585</name>
</gene>
<name>A0A6L9Q8S1_9ACTN</name>
<sequence>MADRYRKKPVEITAVRWTGDNEAELIAFTEGGFTMLPPAPYPPHLEHLPPPPNTAQVYDKLHHTWVGVENGQWIIRGVKGEFCSCAGDVFAETYEPVTDPADLDDDEAAELGADAYDLDVAAGALRRFADLIDQGPAAPSTPLTPSVYSKLARENAADAAAQAERLRARIPAPDEGHCNTIDVDGQPVRVQAAPDMPTEARDALEDVIRTVQRNHGAGPAVSLNPPPNRADPNIVGNVEGNRRQRDRDRAAIRAALLAECLSNIELGYTDAQGRMWVHRPWSGWEPAGPHLARRPRRARRWWPW</sequence>
<dbReference type="EMBL" id="JAAGLI010000093">
    <property type="protein sequence ID" value="NEA21585.1"/>
    <property type="molecule type" value="Genomic_DNA"/>
</dbReference>